<dbReference type="InterPro" id="IPR001173">
    <property type="entry name" value="Glyco_trans_2-like"/>
</dbReference>
<dbReference type="GO" id="GO:0016740">
    <property type="term" value="F:transferase activity"/>
    <property type="evidence" value="ECO:0007669"/>
    <property type="project" value="UniProtKB-KW"/>
</dbReference>
<protein>
    <submittedName>
        <fullName evidence="2">Glycosyltransferase</fullName>
    </submittedName>
</protein>
<dbReference type="EMBL" id="CP035704">
    <property type="protein sequence ID" value="QBB69832.1"/>
    <property type="molecule type" value="Genomic_DNA"/>
</dbReference>
<dbReference type="Pfam" id="PF00535">
    <property type="entry name" value="Glycos_transf_2"/>
    <property type="match status" value="1"/>
</dbReference>
<dbReference type="PANTHER" id="PTHR43685:SF2">
    <property type="entry name" value="GLYCOSYLTRANSFERASE 2-LIKE DOMAIN-CONTAINING PROTEIN"/>
    <property type="match status" value="1"/>
</dbReference>
<dbReference type="OrthoDB" id="9801954at2"/>
<dbReference type="Gene3D" id="3.90.550.10">
    <property type="entry name" value="Spore Coat Polysaccharide Biosynthesis Protein SpsA, Chain A"/>
    <property type="match status" value="1"/>
</dbReference>
<dbReference type="Proteomes" id="UP000291562">
    <property type="component" value="Chromosome"/>
</dbReference>
<organism evidence="2 3">
    <name type="scientific">Pseudolysobacter antarcticus</name>
    <dbReference type="NCBI Taxonomy" id="2511995"/>
    <lineage>
        <taxon>Bacteria</taxon>
        <taxon>Pseudomonadati</taxon>
        <taxon>Pseudomonadota</taxon>
        <taxon>Gammaproteobacteria</taxon>
        <taxon>Lysobacterales</taxon>
        <taxon>Rhodanobacteraceae</taxon>
        <taxon>Pseudolysobacter</taxon>
    </lineage>
</organism>
<evidence type="ECO:0000313" key="3">
    <source>
        <dbReference type="Proteomes" id="UP000291562"/>
    </source>
</evidence>
<dbReference type="Gene3D" id="1.25.40.10">
    <property type="entry name" value="Tetratricopeptide repeat domain"/>
    <property type="match status" value="1"/>
</dbReference>
<evidence type="ECO:0000313" key="2">
    <source>
        <dbReference type="EMBL" id="QBB69832.1"/>
    </source>
</evidence>
<keyword evidence="3" id="KW-1185">Reference proteome</keyword>
<reference evidence="2 3" key="1">
    <citation type="submission" date="2019-01" db="EMBL/GenBank/DDBJ databases">
        <title>Pseudolysobacter antarctica gen. nov., sp. nov., isolated from Fildes Peninsula, Antarctica.</title>
        <authorList>
            <person name="Wei Z."/>
            <person name="Peng F."/>
        </authorList>
    </citation>
    <scope>NUCLEOTIDE SEQUENCE [LARGE SCALE GENOMIC DNA]</scope>
    <source>
        <strain evidence="2 3">AQ6-296</strain>
    </source>
</reference>
<sequence length="322" mass="35918">MNKPLVSLLVRSMDRPTLFRALDSAANQTWPNIEIVVAAACGQRHQPLADNYRGRPLRFVVPDPDRRLPRPDAANACLDAATGEWLNFLDDDDELLPEHVESLLTAPRRADIRLLYSSARVHDAQGNLVGYSGRDGFHMQLYNQNRSQPVATIFHRSLIDEGARFDPTFPIYEDQDFFINCASRTEFQWVKTATCVWNGYIGDSGCGLGPNVESAEQHDLYYAKLRSKWAAVFERWKKLPQSLIYLGQQHLKGGDLKVALGCLEQALAEMPGDLNALNLCGMANYHNGDFARAIELLSAAERLVPGQPSIVENLRLARAAVG</sequence>
<dbReference type="KEGG" id="xbc:ELE36_05310"/>
<gene>
    <name evidence="2" type="ORF">ELE36_05310</name>
</gene>
<dbReference type="RefSeq" id="WP_129832092.1">
    <property type="nucleotide sequence ID" value="NZ_CP035704.1"/>
</dbReference>
<accession>A0A411HH49</accession>
<evidence type="ECO:0000259" key="1">
    <source>
        <dbReference type="Pfam" id="PF00535"/>
    </source>
</evidence>
<dbReference type="InterPro" id="IPR029044">
    <property type="entry name" value="Nucleotide-diphossugar_trans"/>
</dbReference>
<dbReference type="Pfam" id="PF13432">
    <property type="entry name" value="TPR_16"/>
    <property type="match status" value="1"/>
</dbReference>
<name>A0A411HH49_9GAMM</name>
<dbReference type="SUPFAM" id="SSF53448">
    <property type="entry name" value="Nucleotide-diphospho-sugar transferases"/>
    <property type="match status" value="1"/>
</dbReference>
<dbReference type="AlphaFoldDB" id="A0A411HH49"/>
<dbReference type="SUPFAM" id="SSF48452">
    <property type="entry name" value="TPR-like"/>
    <property type="match status" value="1"/>
</dbReference>
<dbReference type="InterPro" id="IPR050834">
    <property type="entry name" value="Glycosyltransf_2"/>
</dbReference>
<proteinExistence type="predicted"/>
<feature type="domain" description="Glycosyltransferase 2-like" evidence="1">
    <location>
        <begin position="16"/>
        <end position="109"/>
    </location>
</feature>
<dbReference type="InterPro" id="IPR011990">
    <property type="entry name" value="TPR-like_helical_dom_sf"/>
</dbReference>
<dbReference type="PANTHER" id="PTHR43685">
    <property type="entry name" value="GLYCOSYLTRANSFERASE"/>
    <property type="match status" value="1"/>
</dbReference>
<keyword evidence="2" id="KW-0808">Transferase</keyword>